<protein>
    <recommendedName>
        <fullName evidence="2">EH domain-containing protein</fullName>
    </recommendedName>
</protein>
<name>A0A1Y2D3F5_9FUNG</name>
<evidence type="ECO:0000313" key="4">
    <source>
        <dbReference type="Proteomes" id="UP000193642"/>
    </source>
</evidence>
<proteinExistence type="predicted"/>
<dbReference type="Proteomes" id="UP000193642">
    <property type="component" value="Unassembled WGS sequence"/>
</dbReference>
<accession>A0A1Y2D3F5</accession>
<keyword evidence="4" id="KW-1185">Reference proteome</keyword>
<keyword evidence="1" id="KW-0175">Coiled coil</keyword>
<feature type="coiled-coil region" evidence="1">
    <location>
        <begin position="99"/>
        <end position="133"/>
    </location>
</feature>
<dbReference type="EMBL" id="MCGO01000002">
    <property type="protein sequence ID" value="ORY53085.1"/>
    <property type="molecule type" value="Genomic_DNA"/>
</dbReference>
<gene>
    <name evidence="3" type="ORF">BCR33DRAFT_779433</name>
</gene>
<dbReference type="PROSITE" id="PS50031">
    <property type="entry name" value="EH"/>
    <property type="match status" value="1"/>
</dbReference>
<organism evidence="3 4">
    <name type="scientific">Rhizoclosmatium globosum</name>
    <dbReference type="NCBI Taxonomy" id="329046"/>
    <lineage>
        <taxon>Eukaryota</taxon>
        <taxon>Fungi</taxon>
        <taxon>Fungi incertae sedis</taxon>
        <taxon>Chytridiomycota</taxon>
        <taxon>Chytridiomycota incertae sedis</taxon>
        <taxon>Chytridiomycetes</taxon>
        <taxon>Chytridiales</taxon>
        <taxon>Chytriomycetaceae</taxon>
        <taxon>Rhizoclosmatium</taxon>
    </lineage>
</organism>
<dbReference type="OrthoDB" id="1716625at2759"/>
<sequence>MAQSFDWYISPTDRFTYEEKFPNFCNDEDEVQMSSLEPLYQTSHLSQSEFAQIWTLVSLGNTSINKEQFIYFQHKAESKLYTRYVPGTRDIAASAWKDAAQLQEEIIVVEKDIVSFEETRVEAEAKLADLTQTSDEMNGLAGYKKTT</sequence>
<dbReference type="Gene3D" id="1.10.238.10">
    <property type="entry name" value="EF-hand"/>
    <property type="match status" value="1"/>
</dbReference>
<evidence type="ECO:0000259" key="2">
    <source>
        <dbReference type="PROSITE" id="PS50031"/>
    </source>
</evidence>
<reference evidence="3 4" key="1">
    <citation type="submission" date="2016-07" db="EMBL/GenBank/DDBJ databases">
        <title>Pervasive Adenine N6-methylation of Active Genes in Fungi.</title>
        <authorList>
            <consortium name="DOE Joint Genome Institute"/>
            <person name="Mondo S.J."/>
            <person name="Dannebaum R.O."/>
            <person name="Kuo R.C."/>
            <person name="Labutti K."/>
            <person name="Haridas S."/>
            <person name="Kuo A."/>
            <person name="Salamov A."/>
            <person name="Ahrendt S.R."/>
            <person name="Lipzen A."/>
            <person name="Sullivan W."/>
            <person name="Andreopoulos W.B."/>
            <person name="Clum A."/>
            <person name="Lindquist E."/>
            <person name="Daum C."/>
            <person name="Ramamoorthy G.K."/>
            <person name="Gryganskyi A."/>
            <person name="Culley D."/>
            <person name="Magnuson J.K."/>
            <person name="James T.Y."/>
            <person name="O'Malley M.A."/>
            <person name="Stajich J.E."/>
            <person name="Spatafora J.W."/>
            <person name="Visel A."/>
            <person name="Grigoriev I.V."/>
        </authorList>
    </citation>
    <scope>NUCLEOTIDE SEQUENCE [LARGE SCALE GENOMIC DNA]</scope>
    <source>
        <strain evidence="3 4">JEL800</strain>
    </source>
</reference>
<feature type="domain" description="EH" evidence="2">
    <location>
        <begin position="13"/>
        <end position="71"/>
    </location>
</feature>
<dbReference type="InterPro" id="IPR011992">
    <property type="entry name" value="EF-hand-dom_pair"/>
</dbReference>
<dbReference type="Pfam" id="PF12763">
    <property type="entry name" value="EH"/>
    <property type="match status" value="1"/>
</dbReference>
<evidence type="ECO:0000256" key="1">
    <source>
        <dbReference type="SAM" id="Coils"/>
    </source>
</evidence>
<dbReference type="AlphaFoldDB" id="A0A1Y2D3F5"/>
<comment type="caution">
    <text evidence="3">The sequence shown here is derived from an EMBL/GenBank/DDBJ whole genome shotgun (WGS) entry which is preliminary data.</text>
</comment>
<dbReference type="SUPFAM" id="SSF47473">
    <property type="entry name" value="EF-hand"/>
    <property type="match status" value="1"/>
</dbReference>
<dbReference type="InterPro" id="IPR000261">
    <property type="entry name" value="EH_dom"/>
</dbReference>
<dbReference type="STRING" id="329046.A0A1Y2D3F5"/>
<evidence type="ECO:0000313" key="3">
    <source>
        <dbReference type="EMBL" id="ORY53085.1"/>
    </source>
</evidence>